<evidence type="ECO:0000313" key="1">
    <source>
        <dbReference type="EMBL" id="AKN36820.1"/>
    </source>
</evidence>
<dbReference type="AlphaFoldDB" id="A0A0H3ZL93"/>
<accession>A0A0H3ZL93</accession>
<dbReference type="EMBL" id="KP795512">
    <property type="protein sequence ID" value="AKN36820.1"/>
    <property type="molecule type" value="Genomic_DNA"/>
</dbReference>
<sequence length="130" mass="12977">MGDIYALTSANEIHLNAGTKVVIEAGAELTLKAGGSFVKVDASGVSLVGPGINLNSGGSAGSGSGFAGKMAEQPKSIQDATFSSQTDTCASSPGPTFNVIQQKQALLSAAKNDAAICQVCEDAANQGDEQ</sequence>
<organism evidence="1">
    <name type="scientific">Vibrio sp. FF_307</name>
    <dbReference type="NCBI Taxonomy" id="1652834"/>
    <lineage>
        <taxon>Bacteria</taxon>
        <taxon>Pseudomonadati</taxon>
        <taxon>Pseudomonadota</taxon>
        <taxon>Gammaproteobacteria</taxon>
        <taxon>Vibrionales</taxon>
        <taxon>Vibrionaceae</taxon>
        <taxon>Vibrio</taxon>
    </lineage>
</organism>
<proteinExistence type="predicted"/>
<dbReference type="SUPFAM" id="SSF69349">
    <property type="entry name" value="Phage fibre proteins"/>
    <property type="match status" value="1"/>
</dbReference>
<protein>
    <submittedName>
        <fullName evidence="1">VgrG-3 protein</fullName>
    </submittedName>
</protein>
<name>A0A0H3ZL93_9VIBR</name>
<reference evidence="1" key="1">
    <citation type="journal article" date="2015" name="MBio">
        <title>Eco-Evolutionary Dynamics of Episomes among Ecologically Cohesive Bacterial Populations.</title>
        <authorList>
            <person name="Xue H."/>
            <person name="Cordero O.X."/>
            <person name="Camas F.M."/>
            <person name="Trimble W."/>
            <person name="Meyer F."/>
            <person name="Guglielmini J."/>
            <person name="Rocha E.P."/>
            <person name="Polz M.F."/>
        </authorList>
    </citation>
    <scope>NUCLEOTIDE SEQUENCE</scope>
    <source>
        <strain evidence="1">FF_307</strain>
    </source>
</reference>